<keyword evidence="9" id="KW-1185">Reference proteome</keyword>
<accession>A0A0D9XLD1</accession>
<evidence type="ECO:0000256" key="1">
    <source>
        <dbReference type="ARBA" id="ARBA00022729"/>
    </source>
</evidence>
<name>A0A0D9XLD1_9ORYZ</name>
<dbReference type="PANTHER" id="PTHR31080">
    <property type="entry name" value="PECTINESTERASE INHIBITOR-LIKE"/>
    <property type="match status" value="1"/>
</dbReference>
<dbReference type="EnsemblPlants" id="LPERR10G11630.1">
    <property type="protein sequence ID" value="LPERR10G11630.1"/>
    <property type="gene ID" value="LPERR10G11630"/>
</dbReference>
<dbReference type="eggNOG" id="ENOG502QXIN">
    <property type="taxonomic scope" value="Eukaryota"/>
</dbReference>
<comment type="function">
    <text evidence="5">Acts in the modification of cell walls via demethylesterification of cell wall pectin.</text>
</comment>
<dbReference type="InterPro" id="IPR051955">
    <property type="entry name" value="PME_Inhibitor"/>
</dbReference>
<reference evidence="8" key="3">
    <citation type="submission" date="2015-04" db="UniProtKB">
        <authorList>
            <consortium name="EnsemblPlants"/>
        </authorList>
    </citation>
    <scope>IDENTIFICATION</scope>
</reference>
<dbReference type="InterPro" id="IPR006501">
    <property type="entry name" value="Pectinesterase_inhib_dom"/>
</dbReference>
<protein>
    <recommendedName>
        <fullName evidence="7">Pectinesterase inhibitor domain-containing protein</fullName>
    </recommendedName>
</protein>
<sequence>MARILSLLVPFCLLLLATASRPSPSSASDDATTTTTTTSEFVRTWCAGTGYPTLCAATLSPYSTTVGTSLAKLAWAALTVTLSATRNATSTMKSMASSGHTNLPPVAAQAAGDCASMLGDGADSLRRCVDAMARVAAAEKEKEMTGRMVRFEVDNVRTWASAALTDADMCVEGFRGAAAGGEGGGVREVVKGHVMGVVHLTSNALAIVDAMSKQTPTP</sequence>
<feature type="signal peptide" evidence="6">
    <location>
        <begin position="1"/>
        <end position="19"/>
    </location>
</feature>
<evidence type="ECO:0000313" key="9">
    <source>
        <dbReference type="Proteomes" id="UP000032180"/>
    </source>
</evidence>
<keyword evidence="3" id="KW-0961">Cell wall biogenesis/degradation</keyword>
<feature type="domain" description="Pectinesterase inhibitor" evidence="7">
    <location>
        <begin position="37"/>
        <end position="207"/>
    </location>
</feature>
<dbReference type="GO" id="GO:0004857">
    <property type="term" value="F:enzyme inhibitor activity"/>
    <property type="evidence" value="ECO:0007669"/>
    <property type="project" value="InterPro"/>
</dbReference>
<dbReference type="Proteomes" id="UP000032180">
    <property type="component" value="Chromosome 10"/>
</dbReference>
<comment type="catalytic activity">
    <reaction evidence="4">
        <text>[(1-&gt;4)-alpha-D-galacturonosyl methyl ester](n) + n H2O = [(1-&gt;4)-alpha-D-galacturonosyl](n) + n methanol + n H(+)</text>
        <dbReference type="Rhea" id="RHEA:22380"/>
        <dbReference type="Rhea" id="RHEA-COMP:14570"/>
        <dbReference type="Rhea" id="RHEA-COMP:14573"/>
        <dbReference type="ChEBI" id="CHEBI:15377"/>
        <dbReference type="ChEBI" id="CHEBI:15378"/>
        <dbReference type="ChEBI" id="CHEBI:17790"/>
        <dbReference type="ChEBI" id="CHEBI:140522"/>
        <dbReference type="ChEBI" id="CHEBI:140523"/>
        <dbReference type="EC" id="3.1.1.11"/>
    </reaction>
</comment>
<evidence type="ECO:0000256" key="5">
    <source>
        <dbReference type="ARBA" id="ARBA00057335"/>
    </source>
</evidence>
<evidence type="ECO:0000256" key="3">
    <source>
        <dbReference type="ARBA" id="ARBA00023316"/>
    </source>
</evidence>
<reference evidence="9" key="2">
    <citation type="submission" date="2013-12" db="EMBL/GenBank/DDBJ databases">
        <authorList>
            <person name="Yu Y."/>
            <person name="Lee S."/>
            <person name="de Baynast K."/>
            <person name="Wissotski M."/>
            <person name="Liu L."/>
            <person name="Talag J."/>
            <person name="Goicoechea J."/>
            <person name="Angelova A."/>
            <person name="Jetty R."/>
            <person name="Kudrna D."/>
            <person name="Golser W."/>
            <person name="Rivera L."/>
            <person name="Zhang J."/>
            <person name="Wing R."/>
        </authorList>
    </citation>
    <scope>NUCLEOTIDE SEQUENCE</scope>
</reference>
<dbReference type="SMART" id="SM00856">
    <property type="entry name" value="PMEI"/>
    <property type="match status" value="1"/>
</dbReference>
<dbReference type="CDD" id="cd15798">
    <property type="entry name" value="PMEI-like_3"/>
    <property type="match status" value="1"/>
</dbReference>
<dbReference type="AlphaFoldDB" id="A0A0D9XLD1"/>
<dbReference type="GO" id="GO:0030599">
    <property type="term" value="F:pectinesterase activity"/>
    <property type="evidence" value="ECO:0007669"/>
    <property type="project" value="UniProtKB-EC"/>
</dbReference>
<dbReference type="NCBIfam" id="TIGR01614">
    <property type="entry name" value="PME_inhib"/>
    <property type="match status" value="1"/>
</dbReference>
<dbReference type="SUPFAM" id="SSF101148">
    <property type="entry name" value="Plant invertase/pectin methylesterase inhibitor"/>
    <property type="match status" value="1"/>
</dbReference>
<dbReference type="FunFam" id="1.20.140.40:FF:000012">
    <property type="entry name" value="Pectinesterase"/>
    <property type="match status" value="1"/>
</dbReference>
<dbReference type="Gene3D" id="1.20.140.40">
    <property type="entry name" value="Invertase/pectin methylesterase inhibitor family protein"/>
    <property type="match status" value="1"/>
</dbReference>
<proteinExistence type="predicted"/>
<dbReference type="Pfam" id="PF04043">
    <property type="entry name" value="PMEI"/>
    <property type="match status" value="1"/>
</dbReference>
<dbReference type="Gramene" id="LPERR10G11630.1">
    <property type="protein sequence ID" value="LPERR10G11630.1"/>
    <property type="gene ID" value="LPERR10G11630"/>
</dbReference>
<feature type="chain" id="PRO_5002350529" description="Pectinesterase inhibitor domain-containing protein" evidence="6">
    <location>
        <begin position="20"/>
        <end position="218"/>
    </location>
</feature>
<keyword evidence="1 6" id="KW-0732">Signal</keyword>
<evidence type="ECO:0000256" key="4">
    <source>
        <dbReference type="ARBA" id="ARBA00047928"/>
    </source>
</evidence>
<evidence type="ECO:0000259" key="7">
    <source>
        <dbReference type="SMART" id="SM00856"/>
    </source>
</evidence>
<dbReference type="PANTHER" id="PTHR31080:SF161">
    <property type="entry name" value="OS10G0508700 PROTEIN"/>
    <property type="match status" value="1"/>
</dbReference>
<evidence type="ECO:0000256" key="6">
    <source>
        <dbReference type="SAM" id="SignalP"/>
    </source>
</evidence>
<organism evidence="8 9">
    <name type="scientific">Leersia perrieri</name>
    <dbReference type="NCBI Taxonomy" id="77586"/>
    <lineage>
        <taxon>Eukaryota</taxon>
        <taxon>Viridiplantae</taxon>
        <taxon>Streptophyta</taxon>
        <taxon>Embryophyta</taxon>
        <taxon>Tracheophyta</taxon>
        <taxon>Spermatophyta</taxon>
        <taxon>Magnoliopsida</taxon>
        <taxon>Liliopsida</taxon>
        <taxon>Poales</taxon>
        <taxon>Poaceae</taxon>
        <taxon>BOP clade</taxon>
        <taxon>Oryzoideae</taxon>
        <taxon>Oryzeae</taxon>
        <taxon>Oryzinae</taxon>
        <taxon>Leersia</taxon>
    </lineage>
</organism>
<reference evidence="8 9" key="1">
    <citation type="submission" date="2012-08" db="EMBL/GenBank/DDBJ databases">
        <title>Oryza genome evolution.</title>
        <authorList>
            <person name="Wing R.A."/>
        </authorList>
    </citation>
    <scope>NUCLEOTIDE SEQUENCE</scope>
</reference>
<dbReference type="GO" id="GO:0071555">
    <property type="term" value="P:cell wall organization"/>
    <property type="evidence" value="ECO:0007669"/>
    <property type="project" value="UniProtKB-KW"/>
</dbReference>
<evidence type="ECO:0000256" key="2">
    <source>
        <dbReference type="ARBA" id="ARBA00023157"/>
    </source>
</evidence>
<evidence type="ECO:0000313" key="8">
    <source>
        <dbReference type="EnsemblPlants" id="LPERR10G11630.1"/>
    </source>
</evidence>
<dbReference type="HOGENOM" id="CLU_033761_0_2_1"/>
<keyword evidence="2" id="KW-1015">Disulfide bond</keyword>
<dbReference type="STRING" id="77586.A0A0D9XLD1"/>
<dbReference type="InterPro" id="IPR035513">
    <property type="entry name" value="Invertase/methylesterase_inhib"/>
</dbReference>